<dbReference type="EMBL" id="JXJT01000004">
    <property type="protein sequence ID" value="PCS04193.1"/>
    <property type="molecule type" value="Genomic_DNA"/>
</dbReference>
<dbReference type="InterPro" id="IPR000515">
    <property type="entry name" value="MetI-like"/>
</dbReference>
<comment type="similarity">
    <text evidence="7">Belongs to the binding-protein-dependent transport system permease family.</text>
</comment>
<dbReference type="PANTHER" id="PTHR43005:SF2">
    <property type="entry name" value="INTEGRAL MEMBRANE SUGAR TRANSPORT PROTEIN"/>
    <property type="match status" value="1"/>
</dbReference>
<keyword evidence="2 7" id="KW-0813">Transport</keyword>
<dbReference type="CDD" id="cd06261">
    <property type="entry name" value="TM_PBP2"/>
    <property type="match status" value="1"/>
</dbReference>
<feature type="domain" description="ABC transmembrane type-1" evidence="8">
    <location>
        <begin position="67"/>
        <end position="283"/>
    </location>
</feature>
<name>A0ABX4I866_9LACT</name>
<evidence type="ECO:0000313" key="10">
    <source>
        <dbReference type="Proteomes" id="UP000218979"/>
    </source>
</evidence>
<evidence type="ECO:0000256" key="7">
    <source>
        <dbReference type="RuleBase" id="RU363032"/>
    </source>
</evidence>
<feature type="transmembrane region" description="Helical" evidence="7">
    <location>
        <begin position="71"/>
        <end position="92"/>
    </location>
</feature>
<evidence type="ECO:0000313" key="9">
    <source>
        <dbReference type="EMBL" id="PCS04193.1"/>
    </source>
</evidence>
<dbReference type="Pfam" id="PF00528">
    <property type="entry name" value="BPD_transp_1"/>
    <property type="match status" value="1"/>
</dbReference>
<evidence type="ECO:0000259" key="8">
    <source>
        <dbReference type="PROSITE" id="PS50928"/>
    </source>
</evidence>
<dbReference type="Gene3D" id="1.10.3720.10">
    <property type="entry name" value="MetI-like"/>
    <property type="match status" value="1"/>
</dbReference>
<accession>A0ABX4I866</accession>
<evidence type="ECO:0000256" key="3">
    <source>
        <dbReference type="ARBA" id="ARBA00022475"/>
    </source>
</evidence>
<comment type="subcellular location">
    <subcellularLocation>
        <location evidence="1 7">Cell membrane</location>
        <topology evidence="1 7">Multi-pass membrane protein</topology>
    </subcellularLocation>
</comment>
<evidence type="ECO:0000256" key="1">
    <source>
        <dbReference type="ARBA" id="ARBA00004651"/>
    </source>
</evidence>
<sequence length="296" mass="32964">MMQLISRKTILAFFLPGALFMGLFMIYPIFKMGLDSLFNFNPNGLREFVGFDNYIKAFTNESFLQPLKNTLFYVVIAVVVELILGTVLALVFEANFKGNKTIRSLILTPLMIAPLVAGLIWKLMLSSQFGIINQLLVNVGILKNTSQILWLADEKWALLSCTLADIWLTTPFMMLMILAGLQGLDGAMLEAATIDGATWWQKIFSIKLPNIKPILLTALSIRIIDAARTFDIVWAMTQGGPNGSSELISVVIYKTLTRYNKVGYASAMALILIVVLVIFTLVAMQGLWNPKKKQTV</sequence>
<comment type="caution">
    <text evidence="9">The sequence shown here is derived from an EMBL/GenBank/DDBJ whole genome shotgun (WGS) entry which is preliminary data.</text>
</comment>
<evidence type="ECO:0000256" key="2">
    <source>
        <dbReference type="ARBA" id="ARBA00022448"/>
    </source>
</evidence>
<keyword evidence="6 7" id="KW-0472">Membrane</keyword>
<feature type="transmembrane region" description="Helical" evidence="7">
    <location>
        <begin position="262"/>
        <end position="288"/>
    </location>
</feature>
<dbReference type="InterPro" id="IPR035906">
    <property type="entry name" value="MetI-like_sf"/>
</dbReference>
<keyword evidence="5 7" id="KW-1133">Transmembrane helix</keyword>
<dbReference type="Proteomes" id="UP000218979">
    <property type="component" value="Unassembled WGS sequence"/>
</dbReference>
<organism evidence="9 10">
    <name type="scientific">Pseudolactococcus chungangensis CAU 28 = DSM 22330</name>
    <dbReference type="NCBI Taxonomy" id="1122154"/>
    <lineage>
        <taxon>Bacteria</taxon>
        <taxon>Bacillati</taxon>
        <taxon>Bacillota</taxon>
        <taxon>Bacilli</taxon>
        <taxon>Lactobacillales</taxon>
        <taxon>Streptococcaceae</taxon>
        <taxon>Pseudolactococcus</taxon>
    </lineage>
</organism>
<feature type="transmembrane region" description="Helical" evidence="7">
    <location>
        <begin position="12"/>
        <end position="30"/>
    </location>
</feature>
<keyword evidence="3" id="KW-1003">Cell membrane</keyword>
<protein>
    <recommendedName>
        <fullName evidence="8">ABC transmembrane type-1 domain-containing protein</fullName>
    </recommendedName>
</protein>
<dbReference type="PANTHER" id="PTHR43005">
    <property type="entry name" value="BLR7065 PROTEIN"/>
    <property type="match status" value="1"/>
</dbReference>
<dbReference type="RefSeq" id="WP_244148276.1">
    <property type="nucleotide sequence ID" value="NZ_FPKS01000001.1"/>
</dbReference>
<feature type="transmembrane region" description="Helical" evidence="7">
    <location>
        <begin position="104"/>
        <end position="124"/>
    </location>
</feature>
<evidence type="ECO:0000256" key="4">
    <source>
        <dbReference type="ARBA" id="ARBA00022692"/>
    </source>
</evidence>
<keyword evidence="10" id="KW-1185">Reference proteome</keyword>
<dbReference type="PROSITE" id="PS50928">
    <property type="entry name" value="ABC_TM1"/>
    <property type="match status" value="1"/>
</dbReference>
<evidence type="ECO:0000256" key="6">
    <source>
        <dbReference type="ARBA" id="ARBA00023136"/>
    </source>
</evidence>
<dbReference type="SUPFAM" id="SSF161098">
    <property type="entry name" value="MetI-like"/>
    <property type="match status" value="1"/>
</dbReference>
<gene>
    <name evidence="9" type="ORF">RR45_GL001497</name>
</gene>
<feature type="transmembrane region" description="Helical" evidence="7">
    <location>
        <begin position="156"/>
        <end position="179"/>
    </location>
</feature>
<keyword evidence="4 7" id="KW-0812">Transmembrane</keyword>
<proteinExistence type="inferred from homology"/>
<evidence type="ECO:0000256" key="5">
    <source>
        <dbReference type="ARBA" id="ARBA00022989"/>
    </source>
</evidence>
<reference evidence="9 10" key="1">
    <citation type="submission" date="2014-12" db="EMBL/GenBank/DDBJ databases">
        <title>Draft genome sequences of 10 type strains of Lactococcus.</title>
        <authorList>
            <person name="Sun Z."/>
            <person name="Zhong Z."/>
            <person name="Liu W."/>
            <person name="Zhang W."/>
            <person name="Zhang H."/>
        </authorList>
    </citation>
    <scope>NUCLEOTIDE SEQUENCE [LARGE SCALE GENOMIC DNA]</scope>
    <source>
        <strain evidence="9 10">DSM 22330</strain>
    </source>
</reference>